<evidence type="ECO:0000313" key="5">
    <source>
        <dbReference type="EMBL" id="NIJ45458.1"/>
    </source>
</evidence>
<dbReference type="EMBL" id="JAASQL010000002">
    <property type="protein sequence ID" value="NIJ45458.1"/>
    <property type="molecule type" value="Genomic_DNA"/>
</dbReference>
<evidence type="ECO:0000256" key="1">
    <source>
        <dbReference type="ARBA" id="ARBA00023015"/>
    </source>
</evidence>
<dbReference type="Pfam" id="PF12833">
    <property type="entry name" value="HTH_18"/>
    <property type="match status" value="1"/>
</dbReference>
<dbReference type="SMART" id="SM00342">
    <property type="entry name" value="HTH_ARAC"/>
    <property type="match status" value="1"/>
</dbReference>
<organism evidence="5 6">
    <name type="scientific">Wenyingzhuangia heitensis</name>
    <dbReference type="NCBI Taxonomy" id="1487859"/>
    <lineage>
        <taxon>Bacteria</taxon>
        <taxon>Pseudomonadati</taxon>
        <taxon>Bacteroidota</taxon>
        <taxon>Flavobacteriia</taxon>
        <taxon>Flavobacteriales</taxon>
        <taxon>Flavobacteriaceae</taxon>
        <taxon>Wenyingzhuangia</taxon>
    </lineage>
</organism>
<gene>
    <name evidence="5" type="ORF">FHR24_001926</name>
</gene>
<name>A0ABX0U9N2_9FLAO</name>
<accession>A0ABX0U9N2</accession>
<dbReference type="RefSeq" id="WP_167187533.1">
    <property type="nucleotide sequence ID" value="NZ_JAASQL010000002.1"/>
</dbReference>
<dbReference type="PROSITE" id="PS01124">
    <property type="entry name" value="HTH_ARAC_FAMILY_2"/>
    <property type="match status" value="1"/>
</dbReference>
<dbReference type="InterPro" id="IPR018060">
    <property type="entry name" value="HTH_AraC"/>
</dbReference>
<dbReference type="Gene3D" id="1.10.10.60">
    <property type="entry name" value="Homeodomain-like"/>
    <property type="match status" value="1"/>
</dbReference>
<dbReference type="SUPFAM" id="SSF46689">
    <property type="entry name" value="Homeodomain-like"/>
    <property type="match status" value="1"/>
</dbReference>
<keyword evidence="2" id="KW-0238">DNA-binding</keyword>
<reference evidence="5 6" key="1">
    <citation type="submission" date="2020-03" db="EMBL/GenBank/DDBJ databases">
        <title>Genomic Encyclopedia of Type Strains, Phase IV (KMG-IV): sequencing the most valuable type-strain genomes for metagenomic binning, comparative biology and taxonomic classification.</title>
        <authorList>
            <person name="Goeker M."/>
        </authorList>
    </citation>
    <scope>NUCLEOTIDE SEQUENCE [LARGE SCALE GENOMIC DNA]</scope>
    <source>
        <strain evidence="5 6">DSM 101599</strain>
    </source>
</reference>
<evidence type="ECO:0000256" key="2">
    <source>
        <dbReference type="ARBA" id="ARBA00023125"/>
    </source>
</evidence>
<feature type="domain" description="HTH araC/xylS-type" evidence="4">
    <location>
        <begin position="209"/>
        <end position="286"/>
    </location>
</feature>
<dbReference type="InterPro" id="IPR009057">
    <property type="entry name" value="Homeodomain-like_sf"/>
</dbReference>
<keyword evidence="1" id="KW-0805">Transcription regulation</keyword>
<proteinExistence type="predicted"/>
<evidence type="ECO:0000256" key="3">
    <source>
        <dbReference type="ARBA" id="ARBA00023163"/>
    </source>
</evidence>
<sequence length="290" mass="34364">MNNVIQKYNFKEGLPQEFEVLNISDLYNNFGDELSQPHRTDFYHLIWFKNKAPNQMVDFNSIKISENSLLYINKNSVQQFSFTKNVEGIILLFTDNFFCKTDTDTQFLKSSILFNDLLSISQIVLKSNEVIFSTLFQQIQKETTLTKDNYQADILRNYLKNLLLHSERERRKQNFTELKKDANLDYILIFRDLVDQYFISHKQVSFYCDQMHVTPKRLNLATSNVFGKTPKEFINDRVLLEAKRLLAHTNDSVKEIGFSLGFEEPTNFVKYFKKRTLKTPIEFREQFTMD</sequence>
<dbReference type="PANTHER" id="PTHR43280:SF32">
    <property type="entry name" value="TRANSCRIPTIONAL REGULATORY PROTEIN"/>
    <property type="match status" value="1"/>
</dbReference>
<dbReference type="PANTHER" id="PTHR43280">
    <property type="entry name" value="ARAC-FAMILY TRANSCRIPTIONAL REGULATOR"/>
    <property type="match status" value="1"/>
</dbReference>
<evidence type="ECO:0000313" key="6">
    <source>
        <dbReference type="Proteomes" id="UP000745859"/>
    </source>
</evidence>
<dbReference type="Proteomes" id="UP000745859">
    <property type="component" value="Unassembled WGS sequence"/>
</dbReference>
<comment type="caution">
    <text evidence="5">The sequence shown here is derived from an EMBL/GenBank/DDBJ whole genome shotgun (WGS) entry which is preliminary data.</text>
</comment>
<evidence type="ECO:0000259" key="4">
    <source>
        <dbReference type="PROSITE" id="PS01124"/>
    </source>
</evidence>
<keyword evidence="3" id="KW-0804">Transcription</keyword>
<protein>
    <submittedName>
        <fullName evidence="5">AraC-like DNA-binding protein</fullName>
    </submittedName>
</protein>
<keyword evidence="6" id="KW-1185">Reference proteome</keyword>